<evidence type="ECO:0000313" key="3">
    <source>
        <dbReference type="Proteomes" id="UP000306791"/>
    </source>
</evidence>
<reference evidence="2 3" key="1">
    <citation type="submission" date="2019-05" db="EMBL/GenBank/DDBJ databases">
        <title>Microbulbifer harenosus sp. nov., an alginate-degrading bacterium isolated from coastal sand.</title>
        <authorList>
            <person name="Huang H."/>
            <person name="Mo K."/>
            <person name="Bao S."/>
        </authorList>
    </citation>
    <scope>NUCLEOTIDE SEQUENCE [LARGE SCALE GENOMIC DNA]</scope>
    <source>
        <strain evidence="2 3">HB161719</strain>
    </source>
</reference>
<comment type="caution">
    <text evidence="2">The sequence shown here is derived from an EMBL/GenBank/DDBJ whole genome shotgun (WGS) entry which is preliminary data.</text>
</comment>
<proteinExistence type="predicted"/>
<dbReference type="EMBL" id="VANI01000004">
    <property type="protein sequence ID" value="TLM79158.1"/>
    <property type="molecule type" value="Genomic_DNA"/>
</dbReference>
<dbReference type="RefSeq" id="WP_138234331.1">
    <property type="nucleotide sequence ID" value="NZ_CP185860.1"/>
</dbReference>
<feature type="region of interest" description="Disordered" evidence="1">
    <location>
        <begin position="217"/>
        <end position="237"/>
    </location>
</feature>
<gene>
    <name evidence="2" type="ORF">FDY93_03360</name>
</gene>
<keyword evidence="3" id="KW-1185">Reference proteome</keyword>
<evidence type="ECO:0000313" key="2">
    <source>
        <dbReference type="EMBL" id="TLM79158.1"/>
    </source>
</evidence>
<name>A0ABY2ULS6_9GAMM</name>
<organism evidence="2 3">
    <name type="scientific">Microbulbifer harenosus</name>
    <dbReference type="NCBI Taxonomy" id="2576840"/>
    <lineage>
        <taxon>Bacteria</taxon>
        <taxon>Pseudomonadati</taxon>
        <taxon>Pseudomonadota</taxon>
        <taxon>Gammaproteobacteria</taxon>
        <taxon>Cellvibrionales</taxon>
        <taxon>Microbulbiferaceae</taxon>
        <taxon>Microbulbifer</taxon>
    </lineage>
</organism>
<evidence type="ECO:0000256" key="1">
    <source>
        <dbReference type="SAM" id="MobiDB-lite"/>
    </source>
</evidence>
<dbReference type="Proteomes" id="UP000306791">
    <property type="component" value="Unassembled WGS sequence"/>
</dbReference>
<protein>
    <submittedName>
        <fullName evidence="2">Uncharacterized protein</fullName>
    </submittedName>
</protein>
<feature type="compositionally biased region" description="Basic and acidic residues" evidence="1">
    <location>
        <begin position="226"/>
        <end position="236"/>
    </location>
</feature>
<accession>A0ABY2ULS6</accession>
<sequence length="400" mass="46411">MAKPKLMTREELYELVWTKPVSNLAAEFNLSDKGLNKKCLRHNIPCPPVGYWAKVQNGHKVKRTPLPRNTNPELETVMFWPKSDTVIAVKAPASHLTEEQFEKALAYTIPEQVNRYHSVVAACRKAYKESGKRRNIDNYGRVTFPRLTANPGFKVTPETFDRACLFLQGMITLFGSIGWSFVERYASRSDTAASWGFKHGNEILSFEIKELVTKMSVSERNSQTETGKRTSRRNEPDFSFLSYSPPYYKSTGKIEFAIELYSPGFKVRWKDNGTELIEHQLSTITQGFSRAFEYSRLRTIENEKRRLEYEKQEAVRKEQARLQRIEKECRERLFSLADTFDKVTKLKHLITAFETKGCDDPRLVEWLSWAREVANDLDPLAEPRRILDIHEAIGDKEIFY</sequence>